<dbReference type="EMBL" id="JBHLTC010000014">
    <property type="protein sequence ID" value="MFC0624755.1"/>
    <property type="molecule type" value="Genomic_DNA"/>
</dbReference>
<evidence type="ECO:0000313" key="8">
    <source>
        <dbReference type="Proteomes" id="UP001589890"/>
    </source>
</evidence>
<sequence length="304" mass="32420">MGQELIRRRTLLSMIGATTAAAATGATLATPASAAPGACAKSGPLSVVYIEVNSNSMLNAGKYVLAGSGAQVFDIAMIFAANINYDGTKAYLHFNENVQNVLDNVATQVRPLQRKGIKVVLSVLGNHQGAGFANFPSQQAAAAFAQELADAVNRYGLDGIDFDDEWAKYGENGTGQPNESSFFYLVTALRELLPNKLITLYDIGPSAERLTYNGQSIANTFDYAWNPYYGTWSVPRGPSAKSRLSPAAVHINSTSTTTTANLAARTVSEGYGAFLTYNLGATDSSAYISTFTRKLYGRRAVYTG</sequence>
<organism evidence="7 8">
    <name type="scientific">Kribbella deserti</name>
    <dbReference type="NCBI Taxonomy" id="1926257"/>
    <lineage>
        <taxon>Bacteria</taxon>
        <taxon>Bacillati</taxon>
        <taxon>Actinomycetota</taxon>
        <taxon>Actinomycetes</taxon>
        <taxon>Propionibacteriales</taxon>
        <taxon>Kribbellaceae</taxon>
        <taxon>Kribbella</taxon>
    </lineage>
</organism>
<evidence type="ECO:0000256" key="5">
    <source>
        <dbReference type="SAM" id="SignalP"/>
    </source>
</evidence>
<feature type="domain" description="GH18" evidence="6">
    <location>
        <begin position="44"/>
        <end position="298"/>
    </location>
</feature>
<dbReference type="InterPro" id="IPR001223">
    <property type="entry name" value="Glyco_hydro18_cat"/>
</dbReference>
<evidence type="ECO:0000256" key="3">
    <source>
        <dbReference type="RuleBase" id="RU000489"/>
    </source>
</evidence>
<dbReference type="Gene3D" id="3.20.20.80">
    <property type="entry name" value="Glycosidases"/>
    <property type="match status" value="1"/>
</dbReference>
<proteinExistence type="inferred from homology"/>
<dbReference type="EC" id="3.2.1.96" evidence="7"/>
<dbReference type="Pfam" id="PF00704">
    <property type="entry name" value="Glyco_hydro_18"/>
    <property type="match status" value="1"/>
</dbReference>
<dbReference type="RefSeq" id="WP_380046455.1">
    <property type="nucleotide sequence ID" value="NZ_JBHLTC010000014.1"/>
</dbReference>
<feature type="chain" id="PRO_5047459694" evidence="5">
    <location>
        <begin position="35"/>
        <end position="304"/>
    </location>
</feature>
<dbReference type="SUPFAM" id="SSF51445">
    <property type="entry name" value="(Trans)glycosidases"/>
    <property type="match status" value="1"/>
</dbReference>
<comment type="caution">
    <text evidence="7">The sequence shown here is derived from an EMBL/GenBank/DDBJ whole genome shotgun (WGS) entry which is preliminary data.</text>
</comment>
<evidence type="ECO:0000313" key="7">
    <source>
        <dbReference type="EMBL" id="MFC0624755.1"/>
    </source>
</evidence>
<evidence type="ECO:0000256" key="1">
    <source>
        <dbReference type="ARBA" id="ARBA00022801"/>
    </source>
</evidence>
<accession>A0ABV6QJD7</accession>
<protein>
    <submittedName>
        <fullName evidence="7">Endo-beta-N-acetylglucosaminidase H</fullName>
        <ecNumber evidence="7">3.2.1.96</ecNumber>
    </submittedName>
</protein>
<feature type="signal peptide" evidence="5">
    <location>
        <begin position="1"/>
        <end position="34"/>
    </location>
</feature>
<keyword evidence="2 3" id="KW-0326">Glycosidase</keyword>
<dbReference type="NCBIfam" id="NF045482">
    <property type="entry name" value="Endoglyc_H"/>
    <property type="match status" value="1"/>
</dbReference>
<dbReference type="GO" id="GO:0033925">
    <property type="term" value="F:mannosyl-glycoprotein endo-beta-N-acetylglucosaminidase activity"/>
    <property type="evidence" value="ECO:0007669"/>
    <property type="project" value="UniProtKB-EC"/>
</dbReference>
<dbReference type="PROSITE" id="PS01095">
    <property type="entry name" value="GH18_1"/>
    <property type="match status" value="1"/>
</dbReference>
<keyword evidence="8" id="KW-1185">Reference proteome</keyword>
<keyword evidence="5" id="KW-0732">Signal</keyword>
<gene>
    <name evidence="7" type="ORF">ACFFGN_11830</name>
</gene>
<evidence type="ECO:0000256" key="2">
    <source>
        <dbReference type="ARBA" id="ARBA00023295"/>
    </source>
</evidence>
<dbReference type="PROSITE" id="PS51910">
    <property type="entry name" value="GH18_2"/>
    <property type="match status" value="1"/>
</dbReference>
<dbReference type="Proteomes" id="UP001589890">
    <property type="component" value="Unassembled WGS sequence"/>
</dbReference>
<evidence type="ECO:0000256" key="4">
    <source>
        <dbReference type="RuleBase" id="RU004453"/>
    </source>
</evidence>
<comment type="similarity">
    <text evidence="4">Belongs to the glycosyl hydrolase 18 family.</text>
</comment>
<evidence type="ECO:0000259" key="6">
    <source>
        <dbReference type="PROSITE" id="PS51910"/>
    </source>
</evidence>
<dbReference type="InterPro" id="IPR017853">
    <property type="entry name" value="GH"/>
</dbReference>
<dbReference type="InterPro" id="IPR001579">
    <property type="entry name" value="Glyco_hydro_18_chit_AS"/>
</dbReference>
<reference evidence="7 8" key="1">
    <citation type="submission" date="2024-09" db="EMBL/GenBank/DDBJ databases">
        <authorList>
            <person name="Sun Q."/>
            <person name="Mori K."/>
        </authorList>
    </citation>
    <scope>NUCLEOTIDE SEQUENCE [LARGE SCALE GENOMIC DNA]</scope>
    <source>
        <strain evidence="7 8">CGMCC 1.15906</strain>
    </source>
</reference>
<name>A0ABV6QJD7_9ACTN</name>
<dbReference type="InterPro" id="IPR006311">
    <property type="entry name" value="TAT_signal"/>
</dbReference>
<dbReference type="PROSITE" id="PS51318">
    <property type="entry name" value="TAT"/>
    <property type="match status" value="1"/>
</dbReference>
<keyword evidence="1 3" id="KW-0378">Hydrolase</keyword>
<dbReference type="InterPro" id="IPR054861">
    <property type="entry name" value="Endoglyc_H"/>
</dbReference>